<protein>
    <submittedName>
        <fullName evidence="2">Uncharacterized protein</fullName>
    </submittedName>
</protein>
<dbReference type="eggNOG" id="ENOG502TKDV">
    <property type="taxonomic scope" value="Eukaryota"/>
</dbReference>
<reference evidence="3" key="1">
    <citation type="submission" date="2011-07" db="EMBL/GenBank/DDBJ databases">
        <authorList>
            <consortium name="Caenorhabditis brenneri Sequencing and Analysis Consortium"/>
            <person name="Wilson R.K."/>
        </authorList>
    </citation>
    <scope>NUCLEOTIDE SEQUENCE [LARGE SCALE GENOMIC DNA]</scope>
    <source>
        <strain evidence="3">PB2801</strain>
    </source>
</reference>
<dbReference type="EMBL" id="GL379806">
    <property type="protein sequence ID" value="EGT40888.1"/>
    <property type="molecule type" value="Genomic_DNA"/>
</dbReference>
<evidence type="ECO:0000256" key="1">
    <source>
        <dbReference type="SAM" id="MobiDB-lite"/>
    </source>
</evidence>
<dbReference type="HOGENOM" id="CLU_922055_0_0_1"/>
<evidence type="ECO:0000313" key="3">
    <source>
        <dbReference type="Proteomes" id="UP000008068"/>
    </source>
</evidence>
<dbReference type="Proteomes" id="UP000008068">
    <property type="component" value="Unassembled WGS sequence"/>
</dbReference>
<evidence type="ECO:0000313" key="2">
    <source>
        <dbReference type="EMBL" id="EGT40888.1"/>
    </source>
</evidence>
<feature type="compositionally biased region" description="Basic and acidic residues" evidence="1">
    <location>
        <begin position="70"/>
        <end position="93"/>
    </location>
</feature>
<feature type="compositionally biased region" description="Basic and acidic residues" evidence="1">
    <location>
        <begin position="53"/>
        <end position="62"/>
    </location>
</feature>
<feature type="region of interest" description="Disordered" evidence="1">
    <location>
        <begin position="46"/>
        <end position="93"/>
    </location>
</feature>
<organism evidence="3">
    <name type="scientific">Caenorhabditis brenneri</name>
    <name type="common">Nematode worm</name>
    <dbReference type="NCBI Taxonomy" id="135651"/>
    <lineage>
        <taxon>Eukaryota</taxon>
        <taxon>Metazoa</taxon>
        <taxon>Ecdysozoa</taxon>
        <taxon>Nematoda</taxon>
        <taxon>Chromadorea</taxon>
        <taxon>Rhabditida</taxon>
        <taxon>Rhabditina</taxon>
        <taxon>Rhabditomorpha</taxon>
        <taxon>Rhabditoidea</taxon>
        <taxon>Rhabditidae</taxon>
        <taxon>Peloderinae</taxon>
        <taxon>Caenorhabditis</taxon>
    </lineage>
</organism>
<feature type="compositionally biased region" description="Basic residues" evidence="1">
    <location>
        <begin position="160"/>
        <end position="176"/>
    </location>
</feature>
<sequence>MYSSKHRVAHQIRMQSETESAVFGLLSEDPSLPQFSPRVYSLFKKSQKHEKKRISSEDDNQKNLKLKAKYSREDAMYHRKEMEERRRKEEERMKKWRVEQKELEEMEEGKRRKRVRIVTQDQNKMEIEEESEDEEWTAYLRKNLQDFRKEKELQKQEIRRVKKQNRQQKMKQKKNVRKEMEKKFNLNLYKYDKWRTSSSSTPKYAPNPLTTVMDTPVECTRFEDLILSESDEEVAKEVRFEDLVLSETEDEDDVFETPRRPATHFSSTIYTPESPTCSTPINSKSFSRISESFPALLTPISY</sequence>
<dbReference type="InParanoid" id="G0MQ39"/>
<accession>G0MQ39</accession>
<name>G0MQ39_CAEBE</name>
<feature type="region of interest" description="Disordered" evidence="1">
    <location>
        <begin position="155"/>
        <end position="177"/>
    </location>
</feature>
<gene>
    <name evidence="2" type="ORF">CAEBREN_15640</name>
</gene>
<proteinExistence type="predicted"/>
<keyword evidence="3" id="KW-1185">Reference proteome</keyword>
<dbReference type="AlphaFoldDB" id="G0MQ39"/>